<comment type="caution">
    <text evidence="1">The sequence shown here is derived from an EMBL/GenBank/DDBJ whole genome shotgun (WGS) entry which is preliminary data.</text>
</comment>
<evidence type="ECO:0000313" key="1">
    <source>
        <dbReference type="EMBL" id="OWZ21148.1"/>
    </source>
</evidence>
<accession>A0A225WVN3</accession>
<dbReference type="EMBL" id="NBNE01000253">
    <property type="protein sequence ID" value="OWZ21148.1"/>
    <property type="molecule type" value="Genomic_DNA"/>
</dbReference>
<dbReference type="OrthoDB" id="89078at2759"/>
<proteinExistence type="predicted"/>
<organism evidence="1 2">
    <name type="scientific">Phytophthora megakarya</name>
    <dbReference type="NCBI Taxonomy" id="4795"/>
    <lineage>
        <taxon>Eukaryota</taxon>
        <taxon>Sar</taxon>
        <taxon>Stramenopiles</taxon>
        <taxon>Oomycota</taxon>
        <taxon>Peronosporomycetes</taxon>
        <taxon>Peronosporales</taxon>
        <taxon>Peronosporaceae</taxon>
        <taxon>Phytophthora</taxon>
    </lineage>
</organism>
<sequence length="113" mass="12863">MRCDQIAGFKRRQFIASVCGVSRAHSQTERLVIDSEDLEFIGLAPYSPMCNPIDGCFSLLKATIKAHLAMNAHEMFNPPYGEMTERRICLLKRAADRGMSFIDLRLMNKMARH</sequence>
<evidence type="ECO:0000313" key="2">
    <source>
        <dbReference type="Proteomes" id="UP000198211"/>
    </source>
</evidence>
<keyword evidence="2" id="KW-1185">Reference proteome</keyword>
<dbReference type="GO" id="GO:0003676">
    <property type="term" value="F:nucleic acid binding"/>
    <property type="evidence" value="ECO:0007669"/>
    <property type="project" value="InterPro"/>
</dbReference>
<reference evidence="2" key="1">
    <citation type="submission" date="2017-03" db="EMBL/GenBank/DDBJ databases">
        <title>Phytopthora megakarya and P. palmivora, two closely related causual agents of cacao black pod achieved similar genome size and gene model numbers by different mechanisms.</title>
        <authorList>
            <person name="Ali S."/>
            <person name="Shao J."/>
            <person name="Larry D.J."/>
            <person name="Kronmiller B."/>
            <person name="Shen D."/>
            <person name="Strem M.D."/>
            <person name="Melnick R.L."/>
            <person name="Guiltinan M.J."/>
            <person name="Tyler B.M."/>
            <person name="Meinhardt L.W."/>
            <person name="Bailey B.A."/>
        </authorList>
    </citation>
    <scope>NUCLEOTIDE SEQUENCE [LARGE SCALE GENOMIC DNA]</scope>
    <source>
        <strain evidence="2">zdho120</strain>
    </source>
</reference>
<dbReference type="InterPro" id="IPR036397">
    <property type="entry name" value="RNaseH_sf"/>
</dbReference>
<protein>
    <recommendedName>
        <fullName evidence="3">Tc1-like transposase DDE domain-containing protein</fullName>
    </recommendedName>
</protein>
<dbReference type="Gene3D" id="3.30.420.10">
    <property type="entry name" value="Ribonuclease H-like superfamily/Ribonuclease H"/>
    <property type="match status" value="1"/>
</dbReference>
<gene>
    <name evidence="1" type="ORF">PHMEG_0004340</name>
</gene>
<dbReference type="Proteomes" id="UP000198211">
    <property type="component" value="Unassembled WGS sequence"/>
</dbReference>
<evidence type="ECO:0008006" key="3">
    <source>
        <dbReference type="Google" id="ProtNLM"/>
    </source>
</evidence>
<name>A0A225WVN3_9STRA</name>
<dbReference type="AlphaFoldDB" id="A0A225WVN3"/>